<evidence type="ECO:0000313" key="2">
    <source>
        <dbReference type="EMBL" id="SHH65902.1"/>
    </source>
</evidence>
<evidence type="ECO:0000313" key="3">
    <source>
        <dbReference type="Proteomes" id="UP000184357"/>
    </source>
</evidence>
<protein>
    <submittedName>
        <fullName evidence="2">Transcriptional regulator PadR-like family protein</fullName>
    </submittedName>
</protein>
<organism evidence="2 3">
    <name type="scientific">Halobaculum gomorrense</name>
    <dbReference type="NCBI Taxonomy" id="43928"/>
    <lineage>
        <taxon>Archaea</taxon>
        <taxon>Methanobacteriati</taxon>
        <taxon>Methanobacteriota</taxon>
        <taxon>Stenosarchaea group</taxon>
        <taxon>Halobacteria</taxon>
        <taxon>Halobacteriales</taxon>
        <taxon>Haloferacaceae</taxon>
        <taxon>Halobaculum</taxon>
    </lineage>
</organism>
<accession>A0A1M5US80</accession>
<gene>
    <name evidence="2" type="ORF">SAMN05443636_3117</name>
</gene>
<dbReference type="InterPro" id="IPR036388">
    <property type="entry name" value="WH-like_DNA-bd_sf"/>
</dbReference>
<dbReference type="InterPro" id="IPR036390">
    <property type="entry name" value="WH_DNA-bd_sf"/>
</dbReference>
<dbReference type="EMBL" id="FQWV01000012">
    <property type="protein sequence ID" value="SHH65902.1"/>
    <property type="molecule type" value="Genomic_DNA"/>
</dbReference>
<dbReference type="STRING" id="43928.SAMN05443636_3117"/>
<dbReference type="Pfam" id="PF03551">
    <property type="entry name" value="PadR"/>
    <property type="match status" value="1"/>
</dbReference>
<dbReference type="RefSeq" id="WP_234972420.1">
    <property type="nucleotide sequence ID" value="NZ_FQWV01000012.1"/>
</dbReference>
<feature type="domain" description="Transcription regulator PadR N-terminal" evidence="1">
    <location>
        <begin position="125"/>
        <end position="183"/>
    </location>
</feature>
<keyword evidence="3" id="KW-1185">Reference proteome</keyword>
<dbReference type="InterPro" id="IPR005149">
    <property type="entry name" value="Tscrpt_reg_PadR_N"/>
</dbReference>
<name>A0A1M5US80_9EURY</name>
<dbReference type="Proteomes" id="UP000184357">
    <property type="component" value="Unassembled WGS sequence"/>
</dbReference>
<dbReference type="Gene3D" id="1.10.10.10">
    <property type="entry name" value="Winged helix-like DNA-binding domain superfamily/Winged helix DNA-binding domain"/>
    <property type="match status" value="1"/>
</dbReference>
<dbReference type="SUPFAM" id="SSF46785">
    <property type="entry name" value="Winged helix' DNA-binding domain"/>
    <property type="match status" value="1"/>
</dbReference>
<sequence>MSTHQNTLLHGGTFLKLPADIDLSEGLVIRARGVTIDHKPGSTGDRADYPLSREHLDATEHVENDHLDAFEVSLTPYGGTEQRYEVDLVATDGGTLTHARWTDLNAFEGNVLYAIAKLDDEPGLVYGLAIRDVLEDVYDATINHGRLYPALDALAEQQLIEKTSHDDRTNEYALTDAGTTLLRRRRDQLTSVLDEGER</sequence>
<proteinExistence type="predicted"/>
<dbReference type="AlphaFoldDB" id="A0A1M5US80"/>
<evidence type="ECO:0000259" key="1">
    <source>
        <dbReference type="Pfam" id="PF03551"/>
    </source>
</evidence>
<reference evidence="2 3" key="1">
    <citation type="submission" date="2016-11" db="EMBL/GenBank/DDBJ databases">
        <authorList>
            <person name="Jaros S."/>
            <person name="Januszkiewicz K."/>
            <person name="Wedrychowicz H."/>
        </authorList>
    </citation>
    <scope>NUCLEOTIDE SEQUENCE [LARGE SCALE GENOMIC DNA]</scope>
    <source>
        <strain evidence="2 3">DSM 9297</strain>
    </source>
</reference>